<name>A0A397SVK5_9GLOM</name>
<sequence>KPPEERIHIIVQPQKPATTGKRKAEEENRSQKKGKSQYPAESDEGRDSLMVLLPDRLKKITKFVQDHQVVLLRSPPSSGKSTLGQTLRDFFESQSDSVYISLAGISGKEEIQDSNKFDVYWEDQVGRSWTTISKCKEEIYIIIDEVQVIYGDGAPFFWGSLKLMLSSESNSQNIHIVLLGAYHPNVESISTPLDIHYTLSLNVLLLSRNEFSQLVTNYIQRHATLGSPNFIIPEPVQDALFNLTAGHVSLCRYVLTTLRGQFREYGKTVEMLRYIASALLFKGIIGTARAFYWARDWKVNEEETRFIRDRLLQSNTPFSGSLLDPVVKKFIKMGLITTIDTNDERLMFSAPIMRSILSNYLFKAPLNVNQSPTATFEEFLVRTIERMSPSTLKESLGKGTYLYERTWQMEWFRTAKTVVPKNASVSSDVGSSFGSVGFLDFYVDNGYCWGVELTREGEKLNEHAKQFEDGGRYTDIPLNQWAILDFRRNTKKVRAPKQNFWYILYSDDYRDITIIRKDCDDINLILQGDCL</sequence>
<dbReference type="EMBL" id="QKYT01000345">
    <property type="protein sequence ID" value="RIA86764.1"/>
    <property type="molecule type" value="Genomic_DNA"/>
</dbReference>
<evidence type="ECO:0000313" key="2">
    <source>
        <dbReference type="EMBL" id="RIA86764.1"/>
    </source>
</evidence>
<dbReference type="Proteomes" id="UP000265703">
    <property type="component" value="Unassembled WGS sequence"/>
</dbReference>
<protein>
    <submittedName>
        <fullName evidence="2">Uncharacterized protein</fullName>
    </submittedName>
</protein>
<feature type="non-terminal residue" evidence="2">
    <location>
        <position position="1"/>
    </location>
</feature>
<evidence type="ECO:0000256" key="1">
    <source>
        <dbReference type="SAM" id="MobiDB-lite"/>
    </source>
</evidence>
<dbReference type="OrthoDB" id="158739at2759"/>
<reference evidence="2 3" key="1">
    <citation type="submission" date="2018-06" db="EMBL/GenBank/DDBJ databases">
        <title>Comparative genomics reveals the genomic features of Rhizophagus irregularis, R. cerebriforme, R. diaphanum and Gigaspora rosea, and their symbiotic lifestyle signature.</title>
        <authorList>
            <person name="Morin E."/>
            <person name="San Clemente H."/>
            <person name="Chen E.C.H."/>
            <person name="De La Providencia I."/>
            <person name="Hainaut M."/>
            <person name="Kuo A."/>
            <person name="Kohler A."/>
            <person name="Murat C."/>
            <person name="Tang N."/>
            <person name="Roy S."/>
            <person name="Loubradou J."/>
            <person name="Henrissat B."/>
            <person name="Grigoriev I.V."/>
            <person name="Corradi N."/>
            <person name="Roux C."/>
            <person name="Martin F.M."/>
        </authorList>
    </citation>
    <scope>NUCLEOTIDE SEQUENCE [LARGE SCALE GENOMIC DNA]</scope>
    <source>
        <strain evidence="2 3">DAOM 227022</strain>
    </source>
</reference>
<accession>A0A397SVK5</accession>
<gene>
    <name evidence="2" type="ORF">C1645_828757</name>
</gene>
<dbReference type="InterPro" id="IPR027417">
    <property type="entry name" value="P-loop_NTPase"/>
</dbReference>
<dbReference type="SUPFAM" id="SSF52540">
    <property type="entry name" value="P-loop containing nucleoside triphosphate hydrolases"/>
    <property type="match status" value="1"/>
</dbReference>
<keyword evidence="3" id="KW-1185">Reference proteome</keyword>
<proteinExistence type="predicted"/>
<comment type="caution">
    <text evidence="2">The sequence shown here is derived from an EMBL/GenBank/DDBJ whole genome shotgun (WGS) entry which is preliminary data.</text>
</comment>
<evidence type="ECO:0000313" key="3">
    <source>
        <dbReference type="Proteomes" id="UP000265703"/>
    </source>
</evidence>
<feature type="region of interest" description="Disordered" evidence="1">
    <location>
        <begin position="1"/>
        <end position="45"/>
    </location>
</feature>
<organism evidence="2 3">
    <name type="scientific">Glomus cerebriforme</name>
    <dbReference type="NCBI Taxonomy" id="658196"/>
    <lineage>
        <taxon>Eukaryota</taxon>
        <taxon>Fungi</taxon>
        <taxon>Fungi incertae sedis</taxon>
        <taxon>Mucoromycota</taxon>
        <taxon>Glomeromycotina</taxon>
        <taxon>Glomeromycetes</taxon>
        <taxon>Glomerales</taxon>
        <taxon>Glomeraceae</taxon>
        <taxon>Glomus</taxon>
    </lineage>
</organism>
<dbReference type="AlphaFoldDB" id="A0A397SVK5"/>
<dbReference type="STRING" id="658196.A0A397SVK5"/>